<feature type="compositionally biased region" description="Low complexity" evidence="1">
    <location>
        <begin position="253"/>
        <end position="262"/>
    </location>
</feature>
<evidence type="ECO:0000259" key="2">
    <source>
        <dbReference type="PROSITE" id="PS50017"/>
    </source>
</evidence>
<feature type="compositionally biased region" description="Basic and acidic residues" evidence="1">
    <location>
        <begin position="223"/>
        <end position="248"/>
    </location>
</feature>
<dbReference type="InterPro" id="IPR009003">
    <property type="entry name" value="Peptidase_S1_PA"/>
</dbReference>
<gene>
    <name evidence="3" type="ORF">MCOR_52001</name>
</gene>
<dbReference type="InterPro" id="IPR000488">
    <property type="entry name" value="Death_dom"/>
</dbReference>
<dbReference type="GO" id="GO:0007165">
    <property type="term" value="P:signal transduction"/>
    <property type="evidence" value="ECO:0007669"/>
    <property type="project" value="InterPro"/>
</dbReference>
<dbReference type="Proteomes" id="UP000507470">
    <property type="component" value="Unassembled WGS sequence"/>
</dbReference>
<feature type="compositionally biased region" description="Basic and acidic residues" evidence="1">
    <location>
        <begin position="276"/>
        <end position="293"/>
    </location>
</feature>
<dbReference type="InterPro" id="IPR043504">
    <property type="entry name" value="Peptidase_S1_PA_chymotrypsin"/>
</dbReference>
<feature type="compositionally biased region" description="Basic and acidic residues" evidence="1">
    <location>
        <begin position="162"/>
        <end position="179"/>
    </location>
</feature>
<feature type="compositionally biased region" description="Basic residues" evidence="1">
    <location>
        <begin position="294"/>
        <end position="303"/>
    </location>
</feature>
<dbReference type="AlphaFoldDB" id="A0A6J8EIZ0"/>
<accession>A0A6J8EIZ0</accession>
<name>A0A6J8EIZ0_MYTCO</name>
<feature type="region of interest" description="Disordered" evidence="1">
    <location>
        <begin position="1"/>
        <end position="311"/>
    </location>
</feature>
<feature type="domain" description="Death" evidence="2">
    <location>
        <begin position="862"/>
        <end position="909"/>
    </location>
</feature>
<keyword evidence="4" id="KW-1185">Reference proteome</keyword>
<dbReference type="Pfam" id="PF13365">
    <property type="entry name" value="Trypsin_2"/>
    <property type="match status" value="1"/>
</dbReference>
<dbReference type="Gene3D" id="1.10.533.10">
    <property type="entry name" value="Death Domain, Fas"/>
    <property type="match status" value="1"/>
</dbReference>
<dbReference type="EMBL" id="CACVKT020009049">
    <property type="protein sequence ID" value="CAC5419692.1"/>
    <property type="molecule type" value="Genomic_DNA"/>
</dbReference>
<dbReference type="OrthoDB" id="6162750at2759"/>
<dbReference type="Gene3D" id="2.40.10.10">
    <property type="entry name" value="Trypsin-like serine proteases"/>
    <property type="match status" value="2"/>
</dbReference>
<evidence type="ECO:0000313" key="3">
    <source>
        <dbReference type="EMBL" id="CAC5419692.1"/>
    </source>
</evidence>
<dbReference type="CDD" id="cd01670">
    <property type="entry name" value="Death"/>
    <property type="match status" value="1"/>
</dbReference>
<evidence type="ECO:0000256" key="1">
    <source>
        <dbReference type="SAM" id="MobiDB-lite"/>
    </source>
</evidence>
<organism evidence="3 4">
    <name type="scientific">Mytilus coruscus</name>
    <name type="common">Sea mussel</name>
    <dbReference type="NCBI Taxonomy" id="42192"/>
    <lineage>
        <taxon>Eukaryota</taxon>
        <taxon>Metazoa</taxon>
        <taxon>Spiralia</taxon>
        <taxon>Lophotrochozoa</taxon>
        <taxon>Mollusca</taxon>
        <taxon>Bivalvia</taxon>
        <taxon>Autobranchia</taxon>
        <taxon>Pteriomorphia</taxon>
        <taxon>Mytilida</taxon>
        <taxon>Mytiloidea</taxon>
        <taxon>Mytilidae</taxon>
        <taxon>Mytilinae</taxon>
        <taxon>Mytilus</taxon>
    </lineage>
</organism>
<evidence type="ECO:0000313" key="4">
    <source>
        <dbReference type="Proteomes" id="UP000507470"/>
    </source>
</evidence>
<reference evidence="3 4" key="1">
    <citation type="submission" date="2020-06" db="EMBL/GenBank/DDBJ databases">
        <authorList>
            <person name="Li R."/>
            <person name="Bekaert M."/>
        </authorList>
    </citation>
    <scope>NUCLEOTIDE SEQUENCE [LARGE SCALE GENOMIC DNA]</scope>
    <source>
        <strain evidence="4">wild</strain>
    </source>
</reference>
<proteinExistence type="predicted"/>
<dbReference type="PROSITE" id="PS50017">
    <property type="entry name" value="DEATH_DOMAIN"/>
    <property type="match status" value="1"/>
</dbReference>
<dbReference type="SUPFAM" id="SSF47986">
    <property type="entry name" value="DEATH domain"/>
    <property type="match status" value="1"/>
</dbReference>
<dbReference type="Pfam" id="PF00531">
    <property type="entry name" value="Death"/>
    <property type="match status" value="1"/>
</dbReference>
<feature type="compositionally biased region" description="Basic and acidic residues" evidence="1">
    <location>
        <begin position="8"/>
        <end position="39"/>
    </location>
</feature>
<feature type="compositionally biased region" description="Basic and acidic residues" evidence="1">
    <location>
        <begin position="71"/>
        <end position="84"/>
    </location>
</feature>
<protein>
    <recommendedName>
        <fullName evidence="2">Death domain-containing protein</fullName>
    </recommendedName>
</protein>
<dbReference type="InterPro" id="IPR011029">
    <property type="entry name" value="DEATH-like_dom_sf"/>
</dbReference>
<sequence>MGNCKGKISKESKSQMREEAYRPSDKGKVEGSVGDKLDNKNGINNEDAEASKIPFGTNTSVSGMNGLKANDYMKEQDHKQHEPEASFSENPVEISNKDGLLTRADTENDKHDKGEETNNESLTGIPLNKVLGSQSSDAETDRSYLFAHGRKEDEPQIEESEFINKKTGKSDDSSAHKDGVSSLNETGPTDKAMADASTTFNETSSEKEVDILPTDNAGGNDSEAVKGKSDQTNGHKNDQIGKHSDKSQPENAQSDNQQNNDDPTGYKGSKFAKLGDIQDKQISEEMKEMNSKKTKEKKKKKKSKFEPPPNANIQNYYEYAEVVNIGNDNVYMGHVDGKEKEEQEKVEKFQPTSTISTMEMEILVEVSKSVGYFHGPIKTGTCWRVGEDKIITAAHVVYDNIWNTVLDIPYEAELNNIKVDFDYISEQSPVFFKVEPKILFSDESLDVAVLRLIPDDRKPFPPPLKKFYRLNPKKDEDKHIYLISHNKSVKKEVNFGIGIWDPTEKRMEDLEKFCQKYEQQNGYIELDRKDRLVIQCEFVGGASGSPGIVILNNVAHVVFVYIRGFPSFYHRKQFPEEERRKFPRDKLLQQGVNIGNLYDAMSKGEVNLCNEIFHEEAKKREQNTKQHKLAITDVNSSNTDKTERSIDSGKDKMDNISSKSEVEIPISNMSKGTACTDQSEDKIPDAASYNRLMSHDFVPGQTYISSPEEDTDKYNNTGNQPAQNIETGGSDKCTVQDPCNHSSMNNGAAENHSLHVREKEIISLQRSPGKTRPVPVEQITIDPCNHSSMNNGAAENHSLHVREKEIISLQRSPGKTRPVPVEQITIDEWIGREWQEHRYKQLADKDILFLSKAINPECFNSVALHFDLNQIDVAKIQTENRTDLCYHMLYKWKNKKGKDATLGKLIQNLFSSWISENGSVVEKELKLAILKVTEVFSRKE</sequence>
<dbReference type="SUPFAM" id="SSF50494">
    <property type="entry name" value="Trypsin-like serine proteases"/>
    <property type="match status" value="1"/>
</dbReference>
<feature type="compositionally biased region" description="Basic and acidic residues" evidence="1">
    <location>
        <begin position="104"/>
        <end position="116"/>
    </location>
</feature>